<accession>A0A7W5FW80</accession>
<feature type="transmembrane region" description="Helical" evidence="6">
    <location>
        <begin position="194"/>
        <end position="212"/>
    </location>
</feature>
<feature type="transmembrane region" description="Helical" evidence="6">
    <location>
        <begin position="164"/>
        <end position="182"/>
    </location>
</feature>
<feature type="transmembrane region" description="Helical" evidence="6">
    <location>
        <begin position="58"/>
        <end position="79"/>
    </location>
</feature>
<evidence type="ECO:0000256" key="4">
    <source>
        <dbReference type="ARBA" id="ARBA00022989"/>
    </source>
</evidence>
<evidence type="ECO:0000313" key="8">
    <source>
        <dbReference type="Proteomes" id="UP000541535"/>
    </source>
</evidence>
<evidence type="ECO:0000256" key="5">
    <source>
        <dbReference type="ARBA" id="ARBA00023136"/>
    </source>
</evidence>
<feature type="transmembrane region" description="Helical" evidence="6">
    <location>
        <begin position="310"/>
        <end position="331"/>
    </location>
</feature>
<feature type="transmembrane region" description="Helical" evidence="6">
    <location>
        <begin position="278"/>
        <end position="298"/>
    </location>
</feature>
<dbReference type="InterPro" id="IPR036259">
    <property type="entry name" value="MFS_trans_sf"/>
</dbReference>
<dbReference type="InterPro" id="IPR011701">
    <property type="entry name" value="MFS"/>
</dbReference>
<evidence type="ECO:0000313" key="7">
    <source>
        <dbReference type="EMBL" id="MBB3120983.1"/>
    </source>
</evidence>
<feature type="transmembrane region" description="Helical" evidence="6">
    <location>
        <begin position="400"/>
        <end position="420"/>
    </location>
</feature>
<dbReference type="Gene3D" id="1.20.1250.20">
    <property type="entry name" value="MFS general substrate transporter like domains"/>
    <property type="match status" value="1"/>
</dbReference>
<dbReference type="RefSeq" id="WP_183442722.1">
    <property type="nucleotide sequence ID" value="NZ_JACHXD010000012.1"/>
</dbReference>
<sequence>MSSSAAPVQPVKPAESRFALWADRNFRRLVGGGFVSMLGDQITLLALPWLVLRITGDALALGTVFAALGLPRALLILFGGVAVDRYLPKTVLLWTKYLSAAMLGVFSILIFTSTVKLWMIHVLVLGMGLCSAFSLPAGSSLLPRILPRESLMAANGALMSLRQVTLLLGPLAGSALILVFAGDKHAGDLSNAGLGVVFALDCLSFLLSAWTLHGVQVAQDGAHPPPPAKALWEGLAAVWQDRPLRTLYLYFGLVTFFVGGPIQVALPTLVYGWPQSDVASLGLLMSGYGAGALCGSLLSTWRPNWRLRTLGLSLLCADAVIAMLFMAFSLVRQTGAGIPLLLLVGLLGGFVQVAVFSWIQRRVPLAMLGRAMGFFTFILVGVAPLSAVLFGLALRMLSPQLLFLLSGLALLVLSLTAMLATPIRRIED</sequence>
<dbReference type="GO" id="GO:0022857">
    <property type="term" value="F:transmembrane transporter activity"/>
    <property type="evidence" value="ECO:0007669"/>
    <property type="project" value="InterPro"/>
</dbReference>
<keyword evidence="3 6" id="KW-0812">Transmembrane</keyword>
<name>A0A7W5FW80_9BURK</name>
<dbReference type="CDD" id="cd06173">
    <property type="entry name" value="MFS_MefA_like"/>
    <property type="match status" value="1"/>
</dbReference>
<keyword evidence="5 6" id="KW-0472">Membrane</keyword>
<dbReference type="SUPFAM" id="SSF103473">
    <property type="entry name" value="MFS general substrate transporter"/>
    <property type="match status" value="1"/>
</dbReference>
<dbReference type="AlphaFoldDB" id="A0A7W5FW80"/>
<dbReference type="GO" id="GO:0005886">
    <property type="term" value="C:plasma membrane"/>
    <property type="evidence" value="ECO:0007669"/>
    <property type="project" value="UniProtKB-SubCell"/>
</dbReference>
<feature type="transmembrane region" description="Helical" evidence="6">
    <location>
        <begin position="247"/>
        <end position="266"/>
    </location>
</feature>
<gene>
    <name evidence="7" type="ORF">FHS03_004056</name>
</gene>
<keyword evidence="2" id="KW-1003">Cell membrane</keyword>
<comment type="subcellular location">
    <subcellularLocation>
        <location evidence="1">Cell membrane</location>
        <topology evidence="1">Multi-pass membrane protein</topology>
    </subcellularLocation>
</comment>
<keyword evidence="8" id="KW-1185">Reference proteome</keyword>
<dbReference type="EMBL" id="JACHXD010000012">
    <property type="protein sequence ID" value="MBB3120983.1"/>
    <property type="molecule type" value="Genomic_DNA"/>
</dbReference>
<dbReference type="Pfam" id="PF07690">
    <property type="entry name" value="MFS_1"/>
    <property type="match status" value="1"/>
</dbReference>
<evidence type="ECO:0000256" key="3">
    <source>
        <dbReference type="ARBA" id="ARBA00022692"/>
    </source>
</evidence>
<reference evidence="7 8" key="1">
    <citation type="submission" date="2020-08" db="EMBL/GenBank/DDBJ databases">
        <title>Genomic Encyclopedia of Type Strains, Phase III (KMG-III): the genomes of soil and plant-associated and newly described type strains.</title>
        <authorList>
            <person name="Whitman W."/>
        </authorList>
    </citation>
    <scope>NUCLEOTIDE SEQUENCE [LARGE SCALE GENOMIC DNA]</scope>
    <source>
        <strain evidence="7 8">CECT 8897</strain>
    </source>
</reference>
<dbReference type="PANTHER" id="PTHR23513">
    <property type="entry name" value="INTEGRAL MEMBRANE EFFLUX PROTEIN-RELATED"/>
    <property type="match status" value="1"/>
</dbReference>
<comment type="caution">
    <text evidence="7">The sequence shown here is derived from an EMBL/GenBank/DDBJ whole genome shotgun (WGS) entry which is preliminary data.</text>
</comment>
<evidence type="ECO:0000256" key="1">
    <source>
        <dbReference type="ARBA" id="ARBA00004651"/>
    </source>
</evidence>
<feature type="transmembrane region" description="Helical" evidence="6">
    <location>
        <begin position="371"/>
        <end position="394"/>
    </location>
</feature>
<feature type="transmembrane region" description="Helical" evidence="6">
    <location>
        <begin position="337"/>
        <end position="359"/>
    </location>
</feature>
<evidence type="ECO:0000256" key="6">
    <source>
        <dbReference type="SAM" id="Phobius"/>
    </source>
</evidence>
<organism evidence="7 8">
    <name type="scientific">Pseudoduganella violacea</name>
    <dbReference type="NCBI Taxonomy" id="1715466"/>
    <lineage>
        <taxon>Bacteria</taxon>
        <taxon>Pseudomonadati</taxon>
        <taxon>Pseudomonadota</taxon>
        <taxon>Betaproteobacteria</taxon>
        <taxon>Burkholderiales</taxon>
        <taxon>Oxalobacteraceae</taxon>
        <taxon>Telluria group</taxon>
        <taxon>Pseudoduganella</taxon>
    </lineage>
</organism>
<evidence type="ECO:0000256" key="2">
    <source>
        <dbReference type="ARBA" id="ARBA00022475"/>
    </source>
</evidence>
<keyword evidence="4 6" id="KW-1133">Transmembrane helix</keyword>
<feature type="transmembrane region" description="Helical" evidence="6">
    <location>
        <begin position="29"/>
        <end position="52"/>
    </location>
</feature>
<feature type="transmembrane region" description="Helical" evidence="6">
    <location>
        <begin position="118"/>
        <end position="143"/>
    </location>
</feature>
<protein>
    <submittedName>
        <fullName evidence="7">MFS family permease</fullName>
    </submittedName>
</protein>
<feature type="transmembrane region" description="Helical" evidence="6">
    <location>
        <begin position="91"/>
        <end position="112"/>
    </location>
</feature>
<dbReference type="PANTHER" id="PTHR23513:SF6">
    <property type="entry name" value="MAJOR FACILITATOR SUPERFAMILY ASSOCIATED DOMAIN-CONTAINING PROTEIN"/>
    <property type="match status" value="1"/>
</dbReference>
<proteinExistence type="predicted"/>
<dbReference type="Proteomes" id="UP000541535">
    <property type="component" value="Unassembled WGS sequence"/>
</dbReference>